<gene>
    <name evidence="1" type="ORF">EIP91_010339</name>
</gene>
<evidence type="ECO:0000313" key="1">
    <source>
        <dbReference type="EMBL" id="TCD60330.1"/>
    </source>
</evidence>
<sequence length="170" mass="19904">MDSCLTSYSEFVSFAEEKNIFWPTSIEMKPAHAAQPPVDIDHVPADMMFGFLLPDEWLSKQCEATNHTVSMEKVQIDCQRWFPFFVRALFPEWPRSLIKCTLAWIGTRKHPRRYKCFFLRVGLSHRGRIECPPQDLLEKMKEELATRYGIVESPGWYRDALPDKKIVASY</sequence>
<dbReference type="AlphaFoldDB" id="A0A4R0R0Q2"/>
<dbReference type="EMBL" id="RWJN01000616">
    <property type="protein sequence ID" value="TCD60330.1"/>
    <property type="molecule type" value="Genomic_DNA"/>
</dbReference>
<keyword evidence="2" id="KW-1185">Reference proteome</keyword>
<accession>A0A4R0R0Q2</accession>
<comment type="caution">
    <text evidence="1">The sequence shown here is derived from an EMBL/GenBank/DDBJ whole genome shotgun (WGS) entry which is preliminary data.</text>
</comment>
<evidence type="ECO:0000313" key="2">
    <source>
        <dbReference type="Proteomes" id="UP000292702"/>
    </source>
</evidence>
<proteinExistence type="predicted"/>
<organism evidence="1 2">
    <name type="scientific">Steccherinum ochraceum</name>
    <dbReference type="NCBI Taxonomy" id="92696"/>
    <lineage>
        <taxon>Eukaryota</taxon>
        <taxon>Fungi</taxon>
        <taxon>Dikarya</taxon>
        <taxon>Basidiomycota</taxon>
        <taxon>Agaricomycotina</taxon>
        <taxon>Agaricomycetes</taxon>
        <taxon>Polyporales</taxon>
        <taxon>Steccherinaceae</taxon>
        <taxon>Steccherinum</taxon>
    </lineage>
</organism>
<reference evidence="1 2" key="1">
    <citation type="submission" date="2018-11" db="EMBL/GenBank/DDBJ databases">
        <title>Genome assembly of Steccherinum ochraceum LE-BIN_3174, the white-rot fungus of the Steccherinaceae family (The Residual Polyporoid clade, Polyporales, Basidiomycota).</title>
        <authorList>
            <person name="Fedorova T.V."/>
            <person name="Glazunova O.A."/>
            <person name="Landesman E.O."/>
            <person name="Moiseenko K.V."/>
            <person name="Psurtseva N.V."/>
            <person name="Savinova O.S."/>
            <person name="Shakhova N.V."/>
            <person name="Tyazhelova T.V."/>
            <person name="Vasina D.V."/>
        </authorList>
    </citation>
    <scope>NUCLEOTIDE SEQUENCE [LARGE SCALE GENOMIC DNA]</scope>
    <source>
        <strain evidence="1 2">LE-BIN_3174</strain>
    </source>
</reference>
<name>A0A4R0R0Q2_9APHY</name>
<protein>
    <submittedName>
        <fullName evidence="1">Uncharacterized protein</fullName>
    </submittedName>
</protein>
<dbReference type="Proteomes" id="UP000292702">
    <property type="component" value="Unassembled WGS sequence"/>
</dbReference>